<evidence type="ECO:0000313" key="1">
    <source>
        <dbReference type="EMBL" id="KAF2881731.1"/>
    </source>
</evidence>
<keyword evidence="2" id="KW-1185">Reference proteome</keyword>
<protein>
    <submittedName>
        <fullName evidence="1">Uncharacterized protein</fullName>
    </submittedName>
</protein>
<gene>
    <name evidence="1" type="ORF">ILUMI_24428</name>
</gene>
<dbReference type="OrthoDB" id="6769200at2759"/>
<dbReference type="AlphaFoldDB" id="A0A8K0G0N1"/>
<name>A0A8K0G0N1_IGNLU</name>
<proteinExistence type="predicted"/>
<sequence length="140" mass="16175">MDIPEIDNAANQVVVNLLPTKSKQTYDLPCNCFKEWSDTKHVENVTENVLVVYFDEQSVTLKSSISWLTFSQFKATLNVNDTIDISKFTKLVAFLKRKSDNYKPKKYKIFSKKETETVLREAPDDRFLMTKVALIIGDTR</sequence>
<evidence type="ECO:0000313" key="2">
    <source>
        <dbReference type="Proteomes" id="UP000801492"/>
    </source>
</evidence>
<dbReference type="EMBL" id="VTPC01090703">
    <property type="protein sequence ID" value="KAF2881731.1"/>
    <property type="molecule type" value="Genomic_DNA"/>
</dbReference>
<reference evidence="1" key="1">
    <citation type="submission" date="2019-08" db="EMBL/GenBank/DDBJ databases">
        <title>The genome of the North American firefly Photinus pyralis.</title>
        <authorList>
            <consortium name="Photinus pyralis genome working group"/>
            <person name="Fallon T.R."/>
            <person name="Sander Lower S.E."/>
            <person name="Weng J.-K."/>
        </authorList>
    </citation>
    <scope>NUCLEOTIDE SEQUENCE</scope>
    <source>
        <strain evidence="1">TRF0915ILg1</strain>
        <tissue evidence="1">Whole body</tissue>
    </source>
</reference>
<accession>A0A8K0G0N1</accession>
<organism evidence="1 2">
    <name type="scientific">Ignelater luminosus</name>
    <name type="common">Cucubano</name>
    <name type="synonym">Pyrophorus luminosus</name>
    <dbReference type="NCBI Taxonomy" id="2038154"/>
    <lineage>
        <taxon>Eukaryota</taxon>
        <taxon>Metazoa</taxon>
        <taxon>Ecdysozoa</taxon>
        <taxon>Arthropoda</taxon>
        <taxon>Hexapoda</taxon>
        <taxon>Insecta</taxon>
        <taxon>Pterygota</taxon>
        <taxon>Neoptera</taxon>
        <taxon>Endopterygota</taxon>
        <taxon>Coleoptera</taxon>
        <taxon>Polyphaga</taxon>
        <taxon>Elateriformia</taxon>
        <taxon>Elateroidea</taxon>
        <taxon>Elateridae</taxon>
        <taxon>Agrypninae</taxon>
        <taxon>Pyrophorini</taxon>
        <taxon>Ignelater</taxon>
    </lineage>
</organism>
<comment type="caution">
    <text evidence="1">The sequence shown here is derived from an EMBL/GenBank/DDBJ whole genome shotgun (WGS) entry which is preliminary data.</text>
</comment>
<dbReference type="Proteomes" id="UP000801492">
    <property type="component" value="Unassembled WGS sequence"/>
</dbReference>